<evidence type="ECO:0000313" key="2">
    <source>
        <dbReference type="EMBL" id="RWU05727.1"/>
    </source>
</evidence>
<keyword evidence="3" id="KW-1185">Reference proteome</keyword>
<dbReference type="SUPFAM" id="SSF55008">
    <property type="entry name" value="HMA, heavy metal-associated domain"/>
    <property type="match status" value="1"/>
</dbReference>
<organism evidence="2 3">
    <name type="scientific">Pedobacter chitinilyticus</name>
    <dbReference type="NCBI Taxonomy" id="2233776"/>
    <lineage>
        <taxon>Bacteria</taxon>
        <taxon>Pseudomonadati</taxon>
        <taxon>Bacteroidota</taxon>
        <taxon>Sphingobacteriia</taxon>
        <taxon>Sphingobacteriales</taxon>
        <taxon>Sphingobacteriaceae</taxon>
        <taxon>Pedobacter</taxon>
    </lineage>
</organism>
<dbReference type="InterPro" id="IPR006121">
    <property type="entry name" value="HMA_dom"/>
</dbReference>
<dbReference type="Gene3D" id="3.30.70.100">
    <property type="match status" value="1"/>
</dbReference>
<dbReference type="OrthoDB" id="677920at2"/>
<dbReference type="EMBL" id="SAYW01000005">
    <property type="protein sequence ID" value="RWU05727.1"/>
    <property type="molecule type" value="Genomic_DNA"/>
</dbReference>
<feature type="domain" description="HMA" evidence="1">
    <location>
        <begin position="10"/>
        <end position="65"/>
    </location>
</feature>
<proteinExistence type="predicted"/>
<dbReference type="GO" id="GO:0046872">
    <property type="term" value="F:metal ion binding"/>
    <property type="evidence" value="ECO:0007669"/>
    <property type="project" value="InterPro"/>
</dbReference>
<sequence length="69" mass="7668">MNTLKFKTTINCSACVAKVTPVLDAQENIQNWEVDTTNPDKILTINSSELDEADLVKSLQKIGFKAEKI</sequence>
<reference evidence="2 3" key="1">
    <citation type="submission" date="2018-06" db="EMBL/GenBank/DDBJ databases">
        <title>Pedobacter endophyticus sp. nov., an endophytic bacterium isolated from a leaf of Triticum aestivum.</title>
        <authorList>
            <person name="Zhang L."/>
        </authorList>
    </citation>
    <scope>NUCLEOTIDE SEQUENCE [LARGE SCALE GENOMIC DNA]</scope>
    <source>
        <strain evidence="2 3">CM134L-2</strain>
    </source>
</reference>
<dbReference type="AlphaFoldDB" id="A0A443YPP1"/>
<dbReference type="InterPro" id="IPR036163">
    <property type="entry name" value="HMA_dom_sf"/>
</dbReference>
<dbReference type="RefSeq" id="WP_113648485.1">
    <property type="nucleotide sequence ID" value="NZ_QMHN01000005.1"/>
</dbReference>
<protein>
    <recommendedName>
        <fullName evidence="1">HMA domain-containing protein</fullName>
    </recommendedName>
</protein>
<evidence type="ECO:0000313" key="3">
    <source>
        <dbReference type="Proteomes" id="UP000284120"/>
    </source>
</evidence>
<name>A0A443YPP1_9SPHI</name>
<comment type="caution">
    <text evidence="2">The sequence shown here is derived from an EMBL/GenBank/DDBJ whole genome shotgun (WGS) entry which is preliminary data.</text>
</comment>
<dbReference type="Pfam" id="PF00403">
    <property type="entry name" value="HMA"/>
    <property type="match status" value="1"/>
</dbReference>
<evidence type="ECO:0000259" key="1">
    <source>
        <dbReference type="Pfam" id="PF00403"/>
    </source>
</evidence>
<accession>A0A443YPP1</accession>
<dbReference type="Proteomes" id="UP000284120">
    <property type="component" value="Unassembled WGS sequence"/>
</dbReference>
<gene>
    <name evidence="2" type="ORF">DPV69_16465</name>
</gene>